<dbReference type="EMBL" id="CP014476">
    <property type="protein sequence ID" value="AMK75906.1"/>
    <property type="molecule type" value="Genomic_DNA"/>
</dbReference>
<keyword evidence="2" id="KW-1185">Reference proteome</keyword>
<accession>A0A126T1E5</accession>
<reference evidence="1 2" key="1">
    <citation type="journal article" date="2015" name="Environ. Microbiol.">
        <title>Methane oxidation coupled to nitrate reduction under hypoxia by the Gammaproteobacterium Methylomonas denitrificans, sp. nov. type strain FJG1.</title>
        <authorList>
            <person name="Kits K.D."/>
            <person name="Klotz M.G."/>
            <person name="Stein L.Y."/>
        </authorList>
    </citation>
    <scope>NUCLEOTIDE SEQUENCE [LARGE SCALE GENOMIC DNA]</scope>
    <source>
        <strain evidence="1 2">FJG1</strain>
    </source>
</reference>
<evidence type="ECO:0000313" key="1">
    <source>
        <dbReference type="EMBL" id="AMK75906.1"/>
    </source>
</evidence>
<gene>
    <name evidence="1" type="ORF">JT25_005285</name>
</gene>
<evidence type="ECO:0000313" key="2">
    <source>
        <dbReference type="Proteomes" id="UP000030512"/>
    </source>
</evidence>
<proteinExistence type="predicted"/>
<name>A0A126T1E5_9GAMM</name>
<dbReference type="STRING" id="1538553.JT25_005285"/>
<dbReference type="Proteomes" id="UP000030512">
    <property type="component" value="Chromosome"/>
</dbReference>
<organism evidence="1 2">
    <name type="scientific">Methylomonas denitrificans</name>
    <dbReference type="NCBI Taxonomy" id="1538553"/>
    <lineage>
        <taxon>Bacteria</taxon>
        <taxon>Pseudomonadati</taxon>
        <taxon>Pseudomonadota</taxon>
        <taxon>Gammaproteobacteria</taxon>
        <taxon>Methylococcales</taxon>
        <taxon>Methylococcaceae</taxon>
        <taxon>Methylomonas</taxon>
    </lineage>
</organism>
<dbReference type="AlphaFoldDB" id="A0A126T1E5"/>
<dbReference type="KEGG" id="mdn:JT25_005285"/>
<protein>
    <submittedName>
        <fullName evidence="1">Uncharacterized protein</fullName>
    </submittedName>
</protein>
<sequence length="294" mass="31786">MAFIGAEEIMKTSRCSFTRLFADHKKVLLGLAFPWLLAACTAPAIKPAASQIDQLHSFLIVPVQAPPLEVIPDLIERRDPAYRHSQNMAMGFALPTELYQTAGGIVIAGMVSDSRAMDADAITKAAPTAAGGSAKAELVWTPAKAAAQKLRGLLAAENRKGELSREYYQLPAAGDASLQHWHQAIQAWYGQNTTPIDYAAMGSYDAVIEVGIGRYRIFEGQTSLQLLIKLIDPVSRNVIARTLSESFRVDDQALASLDNGGEAFKRLIGDMAVPLLRQSLGDIGLRIPPQADES</sequence>